<reference evidence="1 2" key="1">
    <citation type="journal article" date="2016" name="Nat. Commun.">
        <title>Thousands of microbial genomes shed light on interconnected biogeochemical processes in an aquifer system.</title>
        <authorList>
            <person name="Anantharaman K."/>
            <person name="Brown C.T."/>
            <person name="Hug L.A."/>
            <person name="Sharon I."/>
            <person name="Castelle C.J."/>
            <person name="Probst A.J."/>
            <person name="Thomas B.C."/>
            <person name="Singh A."/>
            <person name="Wilkins M.J."/>
            <person name="Karaoz U."/>
            <person name="Brodie E.L."/>
            <person name="Williams K.H."/>
            <person name="Hubbard S.S."/>
            <person name="Banfield J.F."/>
        </authorList>
    </citation>
    <scope>NUCLEOTIDE SEQUENCE [LARGE SCALE GENOMIC DNA]</scope>
</reference>
<gene>
    <name evidence="1" type="ORF">A2672_01560</name>
</gene>
<evidence type="ECO:0000313" key="1">
    <source>
        <dbReference type="EMBL" id="OHA64854.1"/>
    </source>
</evidence>
<comment type="caution">
    <text evidence="1">The sequence shown here is derived from an EMBL/GenBank/DDBJ whole genome shotgun (WGS) entry which is preliminary data.</text>
</comment>
<accession>A0A1G2QW67</accession>
<organism evidence="1 2">
    <name type="scientific">Candidatus Wildermuthbacteria bacterium RIFCSPHIGHO2_01_FULL_49_22b</name>
    <dbReference type="NCBI Taxonomy" id="1802448"/>
    <lineage>
        <taxon>Bacteria</taxon>
        <taxon>Candidatus Wildermuthiibacteriota</taxon>
    </lineage>
</organism>
<evidence type="ECO:0000313" key="2">
    <source>
        <dbReference type="Proteomes" id="UP000178065"/>
    </source>
</evidence>
<dbReference type="AlphaFoldDB" id="A0A1G2QW67"/>
<dbReference type="PANTHER" id="PTHR39961:SF1">
    <property type="entry name" value="DUF458 DOMAIN-CONTAINING PROTEIN"/>
    <property type="match status" value="1"/>
</dbReference>
<dbReference type="Pfam" id="PF04308">
    <property type="entry name" value="RNaseH_like"/>
    <property type="match status" value="1"/>
</dbReference>
<dbReference type="PANTHER" id="PTHR39961">
    <property type="entry name" value="HYPOTHETICAL CYTOSOLIC PROTEIN"/>
    <property type="match status" value="1"/>
</dbReference>
<dbReference type="EMBL" id="MHTT01000027">
    <property type="protein sequence ID" value="OHA64854.1"/>
    <property type="molecule type" value="Genomic_DNA"/>
</dbReference>
<dbReference type="InterPro" id="IPR007405">
    <property type="entry name" value="Phage_KVP40_Orf299"/>
</dbReference>
<protein>
    <submittedName>
        <fullName evidence="1">Uncharacterized protein</fullName>
    </submittedName>
</protein>
<dbReference type="STRING" id="1802448.A2672_01560"/>
<dbReference type="Proteomes" id="UP000178065">
    <property type="component" value="Unassembled WGS sequence"/>
</dbReference>
<proteinExistence type="predicted"/>
<name>A0A1G2QW67_9BACT</name>
<sequence length="170" mass="19621">MDTISQGMFYNPTKGYMDLEGVMRELVLYFREKPHRDYEIIVGCDSSAVEEPTFPVVIVVLRKKEGGRFFLTKVRYPAPRKFYNLHDRILEEVLLSCQLALWLRENFVREVEKAGLETFYQLQYIHADVGENGPTRDMIKEVTGLIRGNGFTPMIKPESFAASAVADRFT</sequence>